<dbReference type="InterPro" id="IPR031717">
    <property type="entry name" value="ODO-1/KGD_C"/>
</dbReference>
<evidence type="ECO:0000259" key="10">
    <source>
        <dbReference type="SMART" id="SM00861"/>
    </source>
</evidence>
<dbReference type="PANTHER" id="PTHR23152:SF4">
    <property type="entry name" value="2-OXOADIPATE DEHYDROGENASE COMPLEX COMPONENT E1"/>
    <property type="match status" value="1"/>
</dbReference>
<name>A0A192ZJD9_9EUKA</name>
<feature type="domain" description="Transketolase-like pyrimidine-binding" evidence="10">
    <location>
        <begin position="629"/>
        <end position="837"/>
    </location>
</feature>
<dbReference type="SMART" id="SM00861">
    <property type="entry name" value="Transket_pyr"/>
    <property type="match status" value="1"/>
</dbReference>
<evidence type="ECO:0000256" key="3">
    <source>
        <dbReference type="ARBA" id="ARBA00012280"/>
    </source>
</evidence>
<dbReference type="GO" id="GO:0006099">
    <property type="term" value="P:tricarboxylic acid cycle"/>
    <property type="evidence" value="ECO:0007669"/>
    <property type="project" value="TreeGrafter"/>
</dbReference>
<dbReference type="InterPro" id="IPR011603">
    <property type="entry name" value="2oxoglutarate_DH_E1"/>
</dbReference>
<comment type="cofactor">
    <cofactor evidence="1">
        <name>thiamine diphosphate</name>
        <dbReference type="ChEBI" id="CHEBI:58937"/>
    </cofactor>
</comment>
<reference evidence="11" key="1">
    <citation type="journal article" date="2016" name="Mol. Biol. Evol.">
        <title>Novel hydrogenosomes in the microaerophilic jakobid Stygiella incarcerata.</title>
        <authorList>
            <person name="Leger M.M."/>
            <person name="Eme L."/>
            <person name="Hug L.A."/>
            <person name="Roger A.J."/>
        </authorList>
    </citation>
    <scope>NUCLEOTIDE SEQUENCE</scope>
</reference>
<dbReference type="GO" id="GO:0045252">
    <property type="term" value="C:oxoglutarate dehydrogenase complex"/>
    <property type="evidence" value="ECO:0007669"/>
    <property type="project" value="TreeGrafter"/>
</dbReference>
<dbReference type="Pfam" id="PF16078">
    <property type="entry name" value="2-oxogl_dehyd_N"/>
    <property type="match status" value="1"/>
</dbReference>
<dbReference type="Pfam" id="PF16870">
    <property type="entry name" value="OxoGdeHyase_C"/>
    <property type="match status" value="1"/>
</dbReference>
<dbReference type="InterPro" id="IPR032106">
    <property type="entry name" value="2-oxogl_dehyd_N"/>
</dbReference>
<dbReference type="Gene3D" id="3.40.50.11610">
    <property type="entry name" value="Multifunctional 2-oxoglutarate metabolism enzyme, C-terminal domain"/>
    <property type="match status" value="1"/>
</dbReference>
<dbReference type="EMBL" id="KT984606">
    <property type="protein sequence ID" value="ANM86826.1"/>
    <property type="molecule type" value="mRNA"/>
</dbReference>
<proteinExistence type="evidence at transcript level"/>
<dbReference type="InterPro" id="IPR029061">
    <property type="entry name" value="THDP-binding"/>
</dbReference>
<dbReference type="PANTHER" id="PTHR23152">
    <property type="entry name" value="2-OXOGLUTARATE DEHYDROGENASE"/>
    <property type="match status" value="1"/>
</dbReference>
<comment type="function">
    <text evidence="6">The 2-oxoglutarate dehydrogenase complex catalyzes the overall conversion of 2-oxoglutarate to succinyl-CoA and CO(2). It contains multiple copies of three enzymatic components: 2-oxoglutarate dehydrogenase (E1), dihydrolipoamide succinyltransferase (E2) and lipoamide dehydrogenase (E3).</text>
</comment>
<evidence type="ECO:0000313" key="11">
    <source>
        <dbReference type="EMBL" id="ANM86826.1"/>
    </source>
</evidence>
<keyword evidence="5" id="KW-0786">Thiamine pyrophosphate</keyword>
<organism evidence="11">
    <name type="scientific">Stygiella incarcerata</name>
    <dbReference type="NCBI Taxonomy" id="1712417"/>
    <lineage>
        <taxon>Eukaryota</taxon>
        <taxon>Discoba</taxon>
        <taxon>Jakobida</taxon>
        <taxon>Andalucina</taxon>
        <taxon>Stygiellidae</taxon>
        <taxon>Stygiella</taxon>
    </lineage>
</organism>
<protein>
    <recommendedName>
        <fullName evidence="7">2-oxoglutarate dehydrogenase, mitochondrial</fullName>
        <ecNumber evidence="3">1.2.4.2</ecNumber>
    </recommendedName>
    <alternativeName>
        <fullName evidence="8">2-oxoglutarate dehydrogenase complex component E1</fullName>
    </alternativeName>
</protein>
<dbReference type="InterPro" id="IPR001017">
    <property type="entry name" value="DH_E1"/>
</dbReference>
<dbReference type="NCBIfam" id="TIGR00239">
    <property type="entry name" value="2oxo_dh_E1"/>
    <property type="match status" value="1"/>
</dbReference>
<evidence type="ECO:0000256" key="2">
    <source>
        <dbReference type="ARBA" id="ARBA00006936"/>
    </source>
</evidence>
<dbReference type="GO" id="GO:0004591">
    <property type="term" value="F:oxoglutarate dehydrogenase (succinyl-transferring) activity"/>
    <property type="evidence" value="ECO:0007669"/>
    <property type="project" value="UniProtKB-EC"/>
</dbReference>
<evidence type="ECO:0000256" key="4">
    <source>
        <dbReference type="ARBA" id="ARBA00023002"/>
    </source>
</evidence>
<dbReference type="GO" id="GO:0005739">
    <property type="term" value="C:mitochondrion"/>
    <property type="evidence" value="ECO:0007669"/>
    <property type="project" value="TreeGrafter"/>
</dbReference>
<evidence type="ECO:0000256" key="1">
    <source>
        <dbReference type="ARBA" id="ARBA00001964"/>
    </source>
</evidence>
<dbReference type="Gene3D" id="3.40.50.970">
    <property type="match status" value="1"/>
</dbReference>
<feature type="compositionally biased region" description="Basic and acidic residues" evidence="9">
    <location>
        <begin position="970"/>
        <end position="986"/>
    </location>
</feature>
<dbReference type="EC" id="1.2.4.2" evidence="3"/>
<dbReference type="InterPro" id="IPR005475">
    <property type="entry name" value="Transketolase-like_Pyr-bd"/>
</dbReference>
<dbReference type="Gene3D" id="3.40.50.12470">
    <property type="match status" value="1"/>
</dbReference>
<gene>
    <name evidence="11" type="primary">OGDH1</name>
</gene>
<keyword evidence="4" id="KW-0560">Oxidoreductase</keyword>
<feature type="region of interest" description="Disordered" evidence="9">
    <location>
        <begin position="959"/>
        <end position="986"/>
    </location>
</feature>
<evidence type="ECO:0000256" key="6">
    <source>
        <dbReference type="ARBA" id="ARBA00037426"/>
    </source>
</evidence>
<dbReference type="Pfam" id="PF00676">
    <property type="entry name" value="E1_dh"/>
    <property type="match status" value="1"/>
</dbReference>
<evidence type="ECO:0000256" key="5">
    <source>
        <dbReference type="ARBA" id="ARBA00023052"/>
    </source>
</evidence>
<dbReference type="Gene3D" id="1.10.287.1150">
    <property type="entry name" value="TPP helical domain"/>
    <property type="match status" value="1"/>
</dbReference>
<accession>A0A192ZJD9</accession>
<dbReference type="NCBIfam" id="NF006914">
    <property type="entry name" value="PRK09404.1"/>
    <property type="match status" value="1"/>
</dbReference>
<comment type="similarity">
    <text evidence="2">Belongs to the alpha-ketoglutarate dehydrogenase family.</text>
</comment>
<dbReference type="CDD" id="cd02016">
    <property type="entry name" value="TPP_E1_OGDC_like"/>
    <property type="match status" value="1"/>
</dbReference>
<dbReference type="InterPro" id="IPR042179">
    <property type="entry name" value="KGD_C_sf"/>
</dbReference>
<dbReference type="GO" id="GO:0030976">
    <property type="term" value="F:thiamine pyrophosphate binding"/>
    <property type="evidence" value="ECO:0007669"/>
    <property type="project" value="InterPro"/>
</dbReference>
<dbReference type="PIRSF" id="PIRSF000157">
    <property type="entry name" value="Oxoglu_dh_E1"/>
    <property type="match status" value="1"/>
</dbReference>
<dbReference type="FunFam" id="3.40.50.12470:FF:000003">
    <property type="entry name" value="2-oxoglutarate dehydrogenase E1 component"/>
    <property type="match status" value="1"/>
</dbReference>
<sequence length="986" mass="111821">MYCLCGHPHFRNSGLRVFPVASFLRSEAQNVFRWTRTLSLDVKESFLSGTSGVALETMFEQWKRNPSKVHESWQRYFQNVESGAQDEAAPDLLRPVSLGKDSSTVIPQVSDALLKDAVKMMSLIRSYRVRGHLIARLDPLGLTKNAMPEELNPQNYGFSTTDPNHRVFVSAKFAMMPEEENARMRFGDILERLRNTYCGSIGAEYYHIQDQEERGFISSRLEGDNPYDIAPSARRRIYTYLTVAEEFEKFLAQKYPTSKRFGLEGGESFIPALETCLTELSNLGIEHVVMGMPHRGRLNVLANVLEKPYRVMFNEFQGKFEDENLLGSGDVKYHLGTTADRIMPNGQRMSLSLAANPSHLEFVNPIVEGKTRAKQHFTHDTERKKTVSILVHGDAAFAGQGIVSESLCMSNLKHYTTGGTIHFIVNNQIGFTATPEYSRSGPYPSDVAKAIQAPIFHVNGDDTEAVVYVAKLAAEYRQKFGRDVVVDIVCYRRYGHNELDQPKFTQPIMYDAIEKHPSVLSLYEEKMKKLGLYDSESLGEIRETFNKFLSTEFGKAKEGEPVPEIRASWRSNNWKEWRKMSKMYTGVERGELVRIGELISTIPTHFEAHPGVKRIYAQRKDMMLDGKPIDWGMAEQLAFATLLAEGFTLRLSGQDSERGTFSHRHATVHHQKTGAVYVPLSNISVDQGCFVAANSPLSEAGVLGFEMGFSLEHPALLCLWEAQFGDFANGAQVIIDQFISCGEMKWIRQSGLVMLLPHGFDGQGPEHSSARIERYLQLVNENGYRVPTSEEQSVDEINMQVVHPTTPANLFHVLRRQIHRPLRKPLVVLFSKSLLRHKLCVSSIEDFLPDKSFMRVIPEVQEQNLIQPADVRRVVFCTGQVFYKLLQRRESDQVKDVALVRVEELAPFPFVGIQEQMKKYPNADICWCQEEPQNMGAWHFVEVRLHSLFPGKKITYAGRDPSAAPATGRLNDHNREEEKLLQDALH</sequence>
<evidence type="ECO:0000256" key="8">
    <source>
        <dbReference type="ARBA" id="ARBA00042984"/>
    </source>
</evidence>
<dbReference type="SUPFAM" id="SSF52518">
    <property type="entry name" value="Thiamin diphosphate-binding fold (THDP-binding)"/>
    <property type="match status" value="2"/>
</dbReference>
<evidence type="ECO:0000256" key="7">
    <source>
        <dbReference type="ARBA" id="ARBA00040267"/>
    </source>
</evidence>
<dbReference type="Pfam" id="PF02779">
    <property type="entry name" value="Transket_pyr"/>
    <property type="match status" value="1"/>
</dbReference>
<dbReference type="NCBIfam" id="NF008907">
    <property type="entry name" value="PRK12270.1"/>
    <property type="match status" value="1"/>
</dbReference>
<evidence type="ECO:0000256" key="9">
    <source>
        <dbReference type="SAM" id="MobiDB-lite"/>
    </source>
</evidence>
<dbReference type="AlphaFoldDB" id="A0A192ZJD9"/>